<proteinExistence type="predicted"/>
<dbReference type="EMBL" id="BGKI01000012">
    <property type="protein sequence ID" value="GBH35187.1"/>
    <property type="molecule type" value="Genomic_DNA"/>
</dbReference>
<dbReference type="SUPFAM" id="SSF51735">
    <property type="entry name" value="NAD(P)-binding Rossmann-fold domains"/>
    <property type="match status" value="1"/>
</dbReference>
<dbReference type="GeneID" id="76210208"/>
<keyword evidence="3" id="KW-1185">Reference proteome</keyword>
<dbReference type="InterPro" id="IPR050177">
    <property type="entry name" value="Lipid_A_modif_metabolic_enz"/>
</dbReference>
<evidence type="ECO:0000259" key="1">
    <source>
        <dbReference type="Pfam" id="PF01370"/>
    </source>
</evidence>
<evidence type="ECO:0000313" key="2">
    <source>
        <dbReference type="EMBL" id="GBH35187.1"/>
    </source>
</evidence>
<dbReference type="AlphaFoldDB" id="A0A2S2KUF3"/>
<dbReference type="Pfam" id="PF01370">
    <property type="entry name" value="Epimerase"/>
    <property type="match status" value="1"/>
</dbReference>
<comment type="caution">
    <text evidence="2">The sequence shown here is derived from an EMBL/GenBank/DDBJ whole genome shotgun (WGS) entry which is preliminary data.</text>
</comment>
<gene>
    <name evidence="2" type="ORF">NZNM25_19780</name>
</gene>
<dbReference type="PANTHER" id="PTHR43245">
    <property type="entry name" value="BIFUNCTIONAL POLYMYXIN RESISTANCE PROTEIN ARNA"/>
    <property type="match status" value="1"/>
</dbReference>
<organism evidence="2 3">
    <name type="scientific">Nitrosopumilus zosterae</name>
    <dbReference type="NCBI Taxonomy" id="718286"/>
    <lineage>
        <taxon>Archaea</taxon>
        <taxon>Nitrososphaerota</taxon>
        <taxon>Nitrososphaeria</taxon>
        <taxon>Nitrosopumilales</taxon>
        <taxon>Nitrosopumilaceae</taxon>
        <taxon>Nitrosopumilus</taxon>
    </lineage>
</organism>
<dbReference type="InterPro" id="IPR001509">
    <property type="entry name" value="Epimerase_deHydtase"/>
</dbReference>
<evidence type="ECO:0000313" key="3">
    <source>
        <dbReference type="Proteomes" id="UP000245829"/>
    </source>
</evidence>
<dbReference type="Proteomes" id="UP000245829">
    <property type="component" value="Unassembled WGS sequence"/>
</dbReference>
<dbReference type="Gene3D" id="3.40.50.720">
    <property type="entry name" value="NAD(P)-binding Rossmann-like Domain"/>
    <property type="match status" value="1"/>
</dbReference>
<sequence>MTKILVTGSKGFIGKQVVEHLKSSDIISDSIDSKRVDLKNIEEVMKLNKSDIVIHLGGKTIKGLEWNEYFYNNVIGTLNILEYCIKKNIKKMIFVSSYVYGNPKYSPIDEKHPILPHNAYTRSKYLAEQLCEFFAKNSDLNVIILRPFNIFGKTLPKGFLISNLLKSIKTNEKITIVNKNSRRDFLHVDDLTDVILKIKDYDCKFEIFNIGSGKSYSFNEIIEKIEKIKKIKLNVQYEEDKENFIEDIVADISKLKNKIKWNPMISFDEGLQKCK</sequence>
<accession>A0A2S2KUF3</accession>
<feature type="domain" description="NAD-dependent epimerase/dehydratase" evidence="1">
    <location>
        <begin position="4"/>
        <end position="211"/>
    </location>
</feature>
<dbReference type="InterPro" id="IPR036291">
    <property type="entry name" value="NAD(P)-bd_dom_sf"/>
</dbReference>
<protein>
    <submittedName>
        <fullName evidence="2">UDP-glucose 4-epimerase</fullName>
    </submittedName>
</protein>
<dbReference type="OrthoDB" id="358920at2157"/>
<dbReference type="RefSeq" id="WP_109877787.1">
    <property type="nucleotide sequence ID" value="NZ_AP026695.1"/>
</dbReference>
<dbReference type="PANTHER" id="PTHR43245:SF13">
    <property type="entry name" value="UDP-D-APIOSE_UDP-D-XYLOSE SYNTHASE 2"/>
    <property type="match status" value="1"/>
</dbReference>
<reference evidence="2 3" key="1">
    <citation type="submission" date="2018-05" db="EMBL/GenBank/DDBJ databases">
        <title>genome sequencing of Nitrosopumilus sp. NM25.</title>
        <authorList>
            <person name="Mori K."/>
            <person name="Nakagawa T."/>
        </authorList>
    </citation>
    <scope>NUCLEOTIDE SEQUENCE [LARGE SCALE GENOMIC DNA]</scope>
    <source>
        <strain evidence="2 3">NM25</strain>
    </source>
</reference>
<name>A0A2S2KUF3_9ARCH</name>